<reference evidence="2 3" key="1">
    <citation type="submission" date="2014-06" db="EMBL/GenBank/DDBJ databases">
        <authorList>
            <person name="Swart Estienne"/>
        </authorList>
    </citation>
    <scope>NUCLEOTIDE SEQUENCE [LARGE SCALE GENOMIC DNA]</scope>
    <source>
        <strain evidence="2 3">130c</strain>
    </source>
</reference>
<proteinExistence type="predicted"/>
<evidence type="ECO:0000313" key="2">
    <source>
        <dbReference type="EMBL" id="CDW86766.1"/>
    </source>
</evidence>
<dbReference type="EMBL" id="CCKQ01014961">
    <property type="protein sequence ID" value="CDW86766.1"/>
    <property type="molecule type" value="Genomic_DNA"/>
</dbReference>
<gene>
    <name evidence="2" type="primary">Contig8653.g9229</name>
    <name evidence="2" type="ORF">STYLEM_15864</name>
</gene>
<protein>
    <submittedName>
        <fullName evidence="2">Uncharacterized protein</fullName>
    </submittedName>
</protein>
<feature type="compositionally biased region" description="Basic and acidic residues" evidence="1">
    <location>
        <begin position="239"/>
        <end position="253"/>
    </location>
</feature>
<dbReference type="AlphaFoldDB" id="A0A078AXG5"/>
<sequence length="700" mass="82691">MKANEVLKHIQAKKSLNKDDLKIILKLSDKDKQFVISKISTTRQKLILKYLEELPFLEDSFNFPLSRRESHHNHNVGISSTPDDPEKLDSQQLSQKLNMISPQLRPQVAKQPLAKMSWMQNVKKIHDNFTFSNDPIENNNNNKLGLKNTANPLNQDNLNNTNHHQLFQDESDQILALIKRIMYSEGDLLNLKDECAQFLKDAIYVLCKLFKTEIKEEELEEKLKEKIKKRNQKVINKKELKNEKFKKTEKSHDAQASTSNHANGSHSHCMNLIDMPLTQYRDIEEYHEEEDLEDLAEQAQLDEEQEIKESDFLTDIMGEMIIPLETPKKNDSIEESKLGNTNSKLNFLLEKPLQTPQLLQHKSMSEVLKELKEENPDEDEEDKPEDMIFGEELHLLDHVPQSAQNQDTGVMHAHYTISEQDKNLAEERRKERLEFQSNRITTMDQDEYLAFHQCRLANFLSRGKHLLCHWLDLNVDLFDKKDLEIFSYVLRIILGRIVEQAVRNRNQQESHQFVLKQIKTSIELEEYHLAVDQVKEQMVKRIRNRELGIEAFQVFAQENQIKDSPAKDRKKILSNIKQKWDLLANQPYSNLQLINQTTQHYGVSNSQCYQQQDFIMRVQAEGNVIEYLKSDKSREYEPINYYAKFLKDQITKQTSESKNQNTQFKVNKKFFKNMYYKVWSEMKDEDRQTYRERHHQLQMQ</sequence>
<evidence type="ECO:0000313" key="3">
    <source>
        <dbReference type="Proteomes" id="UP000039865"/>
    </source>
</evidence>
<evidence type="ECO:0000256" key="1">
    <source>
        <dbReference type="SAM" id="MobiDB-lite"/>
    </source>
</evidence>
<dbReference type="Proteomes" id="UP000039865">
    <property type="component" value="Unassembled WGS sequence"/>
</dbReference>
<accession>A0A078AXG5</accession>
<feature type="region of interest" description="Disordered" evidence="1">
    <location>
        <begin position="239"/>
        <end position="268"/>
    </location>
</feature>
<dbReference type="InParanoid" id="A0A078AXG5"/>
<feature type="compositionally biased region" description="Polar residues" evidence="1">
    <location>
        <begin position="254"/>
        <end position="268"/>
    </location>
</feature>
<feature type="region of interest" description="Disordered" evidence="1">
    <location>
        <begin position="72"/>
        <end position="91"/>
    </location>
</feature>
<organism evidence="2 3">
    <name type="scientific">Stylonychia lemnae</name>
    <name type="common">Ciliate</name>
    <dbReference type="NCBI Taxonomy" id="5949"/>
    <lineage>
        <taxon>Eukaryota</taxon>
        <taxon>Sar</taxon>
        <taxon>Alveolata</taxon>
        <taxon>Ciliophora</taxon>
        <taxon>Intramacronucleata</taxon>
        <taxon>Spirotrichea</taxon>
        <taxon>Stichotrichia</taxon>
        <taxon>Sporadotrichida</taxon>
        <taxon>Oxytrichidae</taxon>
        <taxon>Stylonychinae</taxon>
        <taxon>Stylonychia</taxon>
    </lineage>
</organism>
<name>A0A078AXG5_STYLE</name>
<keyword evidence="3" id="KW-1185">Reference proteome</keyword>